<accession>A0AAV7MZV7</accession>
<dbReference type="Proteomes" id="UP001066276">
    <property type="component" value="Chromosome 9"/>
</dbReference>
<reference evidence="2" key="1">
    <citation type="journal article" date="2022" name="bioRxiv">
        <title>Sequencing and chromosome-scale assembly of the giantPleurodeles waltlgenome.</title>
        <authorList>
            <person name="Brown T."/>
            <person name="Elewa A."/>
            <person name="Iarovenko S."/>
            <person name="Subramanian E."/>
            <person name="Araus A.J."/>
            <person name="Petzold A."/>
            <person name="Susuki M."/>
            <person name="Suzuki K.-i.T."/>
            <person name="Hayashi T."/>
            <person name="Toyoda A."/>
            <person name="Oliveira C."/>
            <person name="Osipova E."/>
            <person name="Leigh N.D."/>
            <person name="Simon A."/>
            <person name="Yun M.H."/>
        </authorList>
    </citation>
    <scope>NUCLEOTIDE SEQUENCE</scope>
    <source>
        <strain evidence="2">20211129_DDA</strain>
        <tissue evidence="2">Liver</tissue>
    </source>
</reference>
<keyword evidence="3" id="KW-1185">Reference proteome</keyword>
<feature type="region of interest" description="Disordered" evidence="1">
    <location>
        <begin position="284"/>
        <end position="308"/>
    </location>
</feature>
<evidence type="ECO:0000313" key="2">
    <source>
        <dbReference type="EMBL" id="KAJ1108719.1"/>
    </source>
</evidence>
<feature type="compositionally biased region" description="Low complexity" evidence="1">
    <location>
        <begin position="212"/>
        <end position="227"/>
    </location>
</feature>
<name>A0AAV7MZV7_PLEWA</name>
<organism evidence="2 3">
    <name type="scientific">Pleurodeles waltl</name>
    <name type="common">Iberian ribbed newt</name>
    <dbReference type="NCBI Taxonomy" id="8319"/>
    <lineage>
        <taxon>Eukaryota</taxon>
        <taxon>Metazoa</taxon>
        <taxon>Chordata</taxon>
        <taxon>Craniata</taxon>
        <taxon>Vertebrata</taxon>
        <taxon>Euteleostomi</taxon>
        <taxon>Amphibia</taxon>
        <taxon>Batrachia</taxon>
        <taxon>Caudata</taxon>
        <taxon>Salamandroidea</taxon>
        <taxon>Salamandridae</taxon>
        <taxon>Pleurodelinae</taxon>
        <taxon>Pleurodeles</taxon>
    </lineage>
</organism>
<proteinExistence type="predicted"/>
<dbReference type="EMBL" id="JANPWB010000013">
    <property type="protein sequence ID" value="KAJ1108719.1"/>
    <property type="molecule type" value="Genomic_DNA"/>
</dbReference>
<protein>
    <submittedName>
        <fullName evidence="2">Uncharacterized protein</fullName>
    </submittedName>
</protein>
<feature type="compositionally biased region" description="Pro residues" evidence="1">
    <location>
        <begin position="249"/>
        <end position="258"/>
    </location>
</feature>
<comment type="caution">
    <text evidence="2">The sequence shown here is derived from an EMBL/GenBank/DDBJ whole genome shotgun (WGS) entry which is preliminary data.</text>
</comment>
<gene>
    <name evidence="2" type="ORF">NDU88_006089</name>
</gene>
<dbReference type="AlphaFoldDB" id="A0AAV7MZV7"/>
<evidence type="ECO:0000313" key="3">
    <source>
        <dbReference type="Proteomes" id="UP001066276"/>
    </source>
</evidence>
<feature type="region of interest" description="Disordered" evidence="1">
    <location>
        <begin position="184"/>
        <end position="265"/>
    </location>
</feature>
<sequence length="308" mass="33070">MLSAPRNRGSLRSTGSFVPLHRLVRESGCDLIQPDYFAVHGENLQVGVARNLNLGVSCALVHTAPRHQGESPQYGDFCAASLSRPSSPLLTISFAFLAPAPLRRTKESGRTGKGPSDPLRLSQAVVAKGRLSLKPQERSRRYRPLSSPTRFSLRARDAALRMPRGPYLVSAAILDLSVRRYESPVHPSFSDSRGDTLEGSKNVPLLGPPETPFKSRPPSSFFLSLPRGTPSGANSAPKFSFFRGRTPPNESPDPPDPADSPWGVQGVHLLSDWTGVGISGRSLTERLPLPSASGHAPPAGDSGYPNLS</sequence>
<evidence type="ECO:0000256" key="1">
    <source>
        <dbReference type="SAM" id="MobiDB-lite"/>
    </source>
</evidence>